<dbReference type="OrthoDB" id="9770408at2"/>
<dbReference type="RefSeq" id="WP_135760715.1">
    <property type="nucleotide sequence ID" value="NZ_RQHW01000042.1"/>
</dbReference>
<dbReference type="EMBL" id="RQHW01000042">
    <property type="protein sequence ID" value="TGN19032.1"/>
    <property type="molecule type" value="Genomic_DNA"/>
</dbReference>
<dbReference type="PROSITE" id="PS50404">
    <property type="entry name" value="GST_NTER"/>
    <property type="match status" value="1"/>
</dbReference>
<dbReference type="Pfam" id="PF00043">
    <property type="entry name" value="GST_C"/>
    <property type="match status" value="1"/>
</dbReference>
<dbReference type="Proteomes" id="UP000298058">
    <property type="component" value="Unassembled WGS sequence"/>
</dbReference>
<dbReference type="Gene3D" id="3.40.30.10">
    <property type="entry name" value="Glutaredoxin"/>
    <property type="match status" value="1"/>
</dbReference>
<feature type="domain" description="GST C-terminal" evidence="2">
    <location>
        <begin position="83"/>
        <end position="199"/>
    </location>
</feature>
<dbReference type="InterPro" id="IPR036249">
    <property type="entry name" value="Thioredoxin-like_sf"/>
</dbReference>
<proteinExistence type="predicted"/>
<dbReference type="InterPro" id="IPR040079">
    <property type="entry name" value="Glutathione_S-Trfase"/>
</dbReference>
<dbReference type="Pfam" id="PF13409">
    <property type="entry name" value="GST_N_2"/>
    <property type="match status" value="1"/>
</dbReference>
<dbReference type="InterPro" id="IPR010987">
    <property type="entry name" value="Glutathione-S-Trfase_C-like"/>
</dbReference>
<sequence length="199" mass="23247">MKIYGMKASGNCYKIQLLSHLLNLPYEWIETDGRKGETKTPAFLEKNPNGKVPIIELKNGEILKESNAILFYLAEGSEYSSKDLWEKAKILEWMFFEQYSHEPYIATNRWIIKYLGKKEEQKQKIAENHPKGVHALQIMESHLKTNDWFVGNRFTIADIALFAYTHKAEEGEYDLKNFPRILEWIQRVSSVKGFVPQES</sequence>
<dbReference type="SFLD" id="SFLDG00358">
    <property type="entry name" value="Main_(cytGST)"/>
    <property type="match status" value="1"/>
</dbReference>
<feature type="domain" description="GST N-terminal" evidence="1">
    <location>
        <begin position="1"/>
        <end position="81"/>
    </location>
</feature>
<dbReference type="GO" id="GO:0016740">
    <property type="term" value="F:transferase activity"/>
    <property type="evidence" value="ECO:0007669"/>
    <property type="project" value="UniProtKB-KW"/>
</dbReference>
<dbReference type="SUPFAM" id="SSF47616">
    <property type="entry name" value="GST C-terminal domain-like"/>
    <property type="match status" value="1"/>
</dbReference>
<dbReference type="SUPFAM" id="SSF52833">
    <property type="entry name" value="Thioredoxin-like"/>
    <property type="match status" value="1"/>
</dbReference>
<evidence type="ECO:0000313" key="4">
    <source>
        <dbReference type="Proteomes" id="UP000298058"/>
    </source>
</evidence>
<organism evidence="3 4">
    <name type="scientific">Leptospira idonii</name>
    <dbReference type="NCBI Taxonomy" id="1193500"/>
    <lineage>
        <taxon>Bacteria</taxon>
        <taxon>Pseudomonadati</taxon>
        <taxon>Spirochaetota</taxon>
        <taxon>Spirochaetia</taxon>
        <taxon>Leptospirales</taxon>
        <taxon>Leptospiraceae</taxon>
        <taxon>Leptospira</taxon>
    </lineage>
</organism>
<dbReference type="InterPro" id="IPR036282">
    <property type="entry name" value="Glutathione-S-Trfase_C_sf"/>
</dbReference>
<dbReference type="PANTHER" id="PTHR44051:SF2">
    <property type="entry name" value="HYPOTHETICAL GLUTATHIONE S-TRANSFERASE LIKE PROTEIN"/>
    <property type="match status" value="1"/>
</dbReference>
<accession>A0A4R9LZ60</accession>
<evidence type="ECO:0000313" key="3">
    <source>
        <dbReference type="EMBL" id="TGN19032.1"/>
    </source>
</evidence>
<protein>
    <submittedName>
        <fullName evidence="3">Glutathione S-transferase family protein</fullName>
    </submittedName>
</protein>
<dbReference type="PROSITE" id="PS50405">
    <property type="entry name" value="GST_CTER"/>
    <property type="match status" value="1"/>
</dbReference>
<comment type="caution">
    <text evidence="3">The sequence shown here is derived from an EMBL/GenBank/DDBJ whole genome shotgun (WGS) entry which is preliminary data.</text>
</comment>
<evidence type="ECO:0000259" key="1">
    <source>
        <dbReference type="PROSITE" id="PS50404"/>
    </source>
</evidence>
<evidence type="ECO:0000259" key="2">
    <source>
        <dbReference type="PROSITE" id="PS50405"/>
    </source>
</evidence>
<dbReference type="InterPro" id="IPR004045">
    <property type="entry name" value="Glutathione_S-Trfase_N"/>
</dbReference>
<gene>
    <name evidence="3" type="ORF">EHS15_11525</name>
</gene>
<keyword evidence="4" id="KW-1185">Reference proteome</keyword>
<dbReference type="InterPro" id="IPR004046">
    <property type="entry name" value="GST_C"/>
</dbReference>
<dbReference type="AlphaFoldDB" id="A0A4R9LZ60"/>
<keyword evidence="3" id="KW-0808">Transferase</keyword>
<dbReference type="SFLD" id="SFLDG01151">
    <property type="entry name" value="Main.2:_Nu-like"/>
    <property type="match status" value="1"/>
</dbReference>
<name>A0A4R9LZ60_9LEPT</name>
<dbReference type="CDD" id="cd03056">
    <property type="entry name" value="GST_N_4"/>
    <property type="match status" value="1"/>
</dbReference>
<dbReference type="SFLD" id="SFLDS00019">
    <property type="entry name" value="Glutathione_Transferase_(cytos"/>
    <property type="match status" value="1"/>
</dbReference>
<reference evidence="3" key="1">
    <citation type="journal article" date="2019" name="PLoS Negl. Trop. Dis.">
        <title>Revisiting the worldwide diversity of Leptospira species in the environment.</title>
        <authorList>
            <person name="Vincent A.T."/>
            <person name="Schiettekatte O."/>
            <person name="Bourhy P."/>
            <person name="Veyrier F.J."/>
            <person name="Picardeau M."/>
        </authorList>
    </citation>
    <scope>NUCLEOTIDE SEQUENCE [LARGE SCALE GENOMIC DNA]</scope>
    <source>
        <strain evidence="3">201300427</strain>
    </source>
</reference>
<dbReference type="PANTHER" id="PTHR44051">
    <property type="entry name" value="GLUTATHIONE S-TRANSFERASE-RELATED"/>
    <property type="match status" value="1"/>
</dbReference>
<dbReference type="Gene3D" id="1.20.1050.10">
    <property type="match status" value="1"/>
</dbReference>